<dbReference type="PANTHER" id="PTHR43283">
    <property type="entry name" value="BETA-LACTAMASE-RELATED"/>
    <property type="match status" value="1"/>
</dbReference>
<name>A0ABR2VHG5_9PEZI</name>
<evidence type="ECO:0000313" key="4">
    <source>
        <dbReference type="EMBL" id="KAK9426382.1"/>
    </source>
</evidence>
<dbReference type="InterPro" id="IPR001466">
    <property type="entry name" value="Beta-lactam-related"/>
</dbReference>
<feature type="domain" description="Beta-lactamase-related" evidence="3">
    <location>
        <begin position="4"/>
        <end position="369"/>
    </location>
</feature>
<evidence type="ECO:0000256" key="2">
    <source>
        <dbReference type="ARBA" id="ARBA00022801"/>
    </source>
</evidence>
<dbReference type="EMBL" id="JARVKF010000002">
    <property type="protein sequence ID" value="KAK9426382.1"/>
    <property type="molecule type" value="Genomic_DNA"/>
</dbReference>
<accession>A0ABR2VHG5</accession>
<dbReference type="Proteomes" id="UP001408356">
    <property type="component" value="Unassembled WGS sequence"/>
</dbReference>
<evidence type="ECO:0000259" key="3">
    <source>
        <dbReference type="Pfam" id="PF00144"/>
    </source>
</evidence>
<dbReference type="SUPFAM" id="SSF56601">
    <property type="entry name" value="beta-lactamase/transpeptidase-like"/>
    <property type="match status" value="1"/>
</dbReference>
<evidence type="ECO:0000256" key="1">
    <source>
        <dbReference type="ARBA" id="ARBA00009009"/>
    </source>
</evidence>
<sequence length="395" mass="43640">MPSFDTILETAVAEKDIPGAVMLAKNKSETFNFTKSIGLQSPLSDPSTPYNPSTVLELASMTKLITSIASLQLVERGLVTLDQDLASVLPSFASQHILAGFDADGKPRLHKRHNPITLRYLLTHSAGAGYTFLPGNDLAEYRTRIQKRDLVEGATVDARFDTPLLYEPGEGWAYSSSIDRAGQVIEKVSGMNLEEYLRTNVFEPLGISTGTFWPDKNISRESRAAITFRDPETGDVVEKPGAPSLVTGATECFGGQGLYMSSEDYLKILYSILVDDGKLLSRETSKMMFVPQLTKESKASLLHLMEDPSWAVGEFPRMDEYDWSFGGILLDGDSHEWRKRGTLIWSGAANLFWIIDREAGLCGVFGTQVYPAGDEKVRKVISAFEKEMYKLAASH</sequence>
<organism evidence="4 5">
    <name type="scientific">Seiridium unicorne</name>
    <dbReference type="NCBI Taxonomy" id="138068"/>
    <lineage>
        <taxon>Eukaryota</taxon>
        <taxon>Fungi</taxon>
        <taxon>Dikarya</taxon>
        <taxon>Ascomycota</taxon>
        <taxon>Pezizomycotina</taxon>
        <taxon>Sordariomycetes</taxon>
        <taxon>Xylariomycetidae</taxon>
        <taxon>Amphisphaeriales</taxon>
        <taxon>Sporocadaceae</taxon>
        <taxon>Seiridium</taxon>
    </lineage>
</organism>
<gene>
    <name evidence="4" type="ORF">SUNI508_02823</name>
</gene>
<reference evidence="4 5" key="1">
    <citation type="journal article" date="2024" name="J. Plant Pathol.">
        <title>Sequence and assembly of the genome of Seiridium unicorne, isolate CBS 538.82, causal agent of cypress canker disease.</title>
        <authorList>
            <person name="Scali E."/>
            <person name="Rocca G.D."/>
            <person name="Danti R."/>
            <person name="Garbelotto M."/>
            <person name="Barberini S."/>
            <person name="Baroncelli R."/>
            <person name="Emiliani G."/>
        </authorList>
    </citation>
    <scope>NUCLEOTIDE SEQUENCE [LARGE SCALE GENOMIC DNA]</scope>
    <source>
        <strain evidence="4 5">BM-138-508</strain>
    </source>
</reference>
<comment type="caution">
    <text evidence="4">The sequence shown here is derived from an EMBL/GenBank/DDBJ whole genome shotgun (WGS) entry which is preliminary data.</text>
</comment>
<proteinExistence type="inferred from homology"/>
<dbReference type="PANTHER" id="PTHR43283:SF17">
    <property type="entry name" value="(LOVD), PUTATIVE (AFU_ORTHOLOGUE AFUA_5G00920)-RELATED"/>
    <property type="match status" value="1"/>
</dbReference>
<dbReference type="InterPro" id="IPR050789">
    <property type="entry name" value="Diverse_Enzym_Activities"/>
</dbReference>
<keyword evidence="5" id="KW-1185">Reference proteome</keyword>
<dbReference type="Pfam" id="PF00144">
    <property type="entry name" value="Beta-lactamase"/>
    <property type="match status" value="1"/>
</dbReference>
<keyword evidence="2" id="KW-0378">Hydrolase</keyword>
<dbReference type="InterPro" id="IPR012338">
    <property type="entry name" value="Beta-lactam/transpept-like"/>
</dbReference>
<dbReference type="Gene3D" id="3.40.710.10">
    <property type="entry name" value="DD-peptidase/beta-lactamase superfamily"/>
    <property type="match status" value="1"/>
</dbReference>
<comment type="similarity">
    <text evidence="1">Belongs to the class-A beta-lactamase family.</text>
</comment>
<protein>
    <submittedName>
        <fullName evidence="4">Beta-lactamase-related domain-containing protein</fullName>
    </submittedName>
</protein>
<evidence type="ECO:0000313" key="5">
    <source>
        <dbReference type="Proteomes" id="UP001408356"/>
    </source>
</evidence>